<name>A0A170QAJ9_9ZZZZ</name>
<dbReference type="AlphaFoldDB" id="A0A170QAJ9"/>
<dbReference type="EMBL" id="FAXA01000343">
    <property type="protein sequence ID" value="CUV02993.1"/>
    <property type="molecule type" value="Genomic_DNA"/>
</dbReference>
<proteinExistence type="predicted"/>
<sequence>MQQVQELFVLSEDDQRNQTYRGKKWLRSGEFRQWLQEDTLPNLEMEQAFDLYRASGGRDTARFKTNTIEDIRDGLDFLLYDNIKLEGRFDECAAPDGAYRMEGTGKEFPSYLLCLSNPALFAVWNANAEALLKQASLLPAGIKRGPIGIRYLDMLEALNQVRARSGLRDFREIDELAYQASRAKASAKITRNSPGGKSNDLA</sequence>
<gene>
    <name evidence="1" type="ORF">MGWOODY_Clf2181</name>
</gene>
<organism evidence="1">
    <name type="scientific">hydrothermal vent metagenome</name>
    <dbReference type="NCBI Taxonomy" id="652676"/>
    <lineage>
        <taxon>unclassified sequences</taxon>
        <taxon>metagenomes</taxon>
        <taxon>ecological metagenomes</taxon>
    </lineage>
</organism>
<accession>A0A170QAJ9</accession>
<protein>
    <submittedName>
        <fullName evidence="1">Uncharacterized protein</fullName>
    </submittedName>
</protein>
<reference evidence="1" key="1">
    <citation type="submission" date="2015-10" db="EMBL/GenBank/DDBJ databases">
        <authorList>
            <person name="Gilbert D.G."/>
        </authorList>
    </citation>
    <scope>NUCLEOTIDE SEQUENCE</scope>
</reference>
<evidence type="ECO:0000313" key="1">
    <source>
        <dbReference type="EMBL" id="CUV02993.1"/>
    </source>
</evidence>